<name>A0A928Z2M7_9CYAN</name>
<dbReference type="AlphaFoldDB" id="A0A928Z2M7"/>
<dbReference type="Proteomes" id="UP000625316">
    <property type="component" value="Unassembled WGS sequence"/>
</dbReference>
<feature type="compositionally biased region" description="Polar residues" evidence="1">
    <location>
        <begin position="442"/>
        <end position="451"/>
    </location>
</feature>
<proteinExistence type="predicted"/>
<feature type="transmembrane region" description="Helical" evidence="2">
    <location>
        <begin position="477"/>
        <end position="495"/>
    </location>
</feature>
<evidence type="ECO:0000313" key="4">
    <source>
        <dbReference type="Proteomes" id="UP000625316"/>
    </source>
</evidence>
<gene>
    <name evidence="3" type="ORF">IQ266_08170</name>
</gene>
<feature type="region of interest" description="Disordered" evidence="1">
    <location>
        <begin position="414"/>
        <end position="469"/>
    </location>
</feature>
<reference evidence="3" key="1">
    <citation type="submission" date="2020-10" db="EMBL/GenBank/DDBJ databases">
        <authorList>
            <person name="Castelo-Branco R."/>
            <person name="Eusebio N."/>
            <person name="Adriana R."/>
            <person name="Vieira A."/>
            <person name="Brugerolle De Fraissinette N."/>
            <person name="Rezende De Castro R."/>
            <person name="Schneider M.P."/>
            <person name="Vasconcelos V."/>
            <person name="Leao P.N."/>
        </authorList>
    </citation>
    <scope>NUCLEOTIDE SEQUENCE</scope>
    <source>
        <strain evidence="3">LEGE 11480</strain>
    </source>
</reference>
<keyword evidence="2" id="KW-0812">Transmembrane</keyword>
<dbReference type="EMBL" id="JADEXQ010000020">
    <property type="protein sequence ID" value="MBE9029704.1"/>
    <property type="molecule type" value="Genomic_DNA"/>
</dbReference>
<dbReference type="RefSeq" id="WP_264324521.1">
    <property type="nucleotide sequence ID" value="NZ_JADEXQ010000020.1"/>
</dbReference>
<feature type="compositionally biased region" description="Low complexity" evidence="1">
    <location>
        <begin position="280"/>
        <end position="299"/>
    </location>
</feature>
<accession>A0A928Z2M7</accession>
<keyword evidence="2" id="KW-0472">Membrane</keyword>
<sequence>MSEVLELAKKGDLQAIATLLNRSLNAKGIKVKPVRQDKTLKILLEGRQTPDQSSLSRYVTQGLQQIGIIDDRLELYGKCSSESSCAWIQVFQAGPSGFTAITPNAPDNAATGPEATAHQPSTPAEASDAATSGNTPTPQAISEQAIVEPDHNTENCDPEALTELAKAGNLGAIETFVKQVLSDWENLEIFVELNETTLKIIIQTKQFLDGPAFCGHLGEKLEAIASENITAVEFHKRKSDKGMAFMMKQATIWHGASPGTSQPEARPTQASNNTDPEAVSQARPIANAAAPSTASTPQPMGEQAAIESNRNTDSPNIEALTELAKTGNLGAIETFVKQALSDWENLEIFVELNETTLKIIIQTKQFLDGPAFCGHLGEKLEAIASENITAVEFHKRKSDKGMAFMMKQATIWHGSSPAASQPEPRSTEQPNQPAPEPAATQLRPNGQSSAMASGYREAAPQAEANSSEKPKVDPARVIAAIIILIAFSVGILWLLPRFMRRFGLFGWFALLFAIAPIVRFYKFWQPMINLVLTGK</sequence>
<organism evidence="3 4">
    <name type="scientific">Romeriopsis navalis LEGE 11480</name>
    <dbReference type="NCBI Taxonomy" id="2777977"/>
    <lineage>
        <taxon>Bacteria</taxon>
        <taxon>Bacillati</taxon>
        <taxon>Cyanobacteriota</taxon>
        <taxon>Cyanophyceae</taxon>
        <taxon>Leptolyngbyales</taxon>
        <taxon>Leptolyngbyaceae</taxon>
        <taxon>Romeriopsis</taxon>
        <taxon>Romeriopsis navalis</taxon>
    </lineage>
</organism>
<evidence type="ECO:0000313" key="3">
    <source>
        <dbReference type="EMBL" id="MBE9029704.1"/>
    </source>
</evidence>
<feature type="compositionally biased region" description="Polar residues" evidence="1">
    <location>
        <begin position="258"/>
        <end position="275"/>
    </location>
</feature>
<feature type="compositionally biased region" description="Polar residues" evidence="1">
    <location>
        <begin position="118"/>
        <end position="138"/>
    </location>
</feature>
<feature type="compositionally biased region" description="Low complexity" evidence="1">
    <location>
        <begin position="427"/>
        <end position="441"/>
    </location>
</feature>
<feature type="region of interest" description="Disordered" evidence="1">
    <location>
        <begin position="102"/>
        <end position="138"/>
    </location>
</feature>
<keyword evidence="4" id="KW-1185">Reference proteome</keyword>
<feature type="region of interest" description="Disordered" evidence="1">
    <location>
        <begin position="254"/>
        <end position="313"/>
    </location>
</feature>
<keyword evidence="2" id="KW-1133">Transmembrane helix</keyword>
<evidence type="ECO:0000256" key="2">
    <source>
        <dbReference type="SAM" id="Phobius"/>
    </source>
</evidence>
<protein>
    <submittedName>
        <fullName evidence="3">Uncharacterized protein</fullName>
    </submittedName>
</protein>
<comment type="caution">
    <text evidence="3">The sequence shown here is derived from an EMBL/GenBank/DDBJ whole genome shotgun (WGS) entry which is preliminary data.</text>
</comment>
<feature type="transmembrane region" description="Helical" evidence="2">
    <location>
        <begin position="502"/>
        <end position="521"/>
    </location>
</feature>
<evidence type="ECO:0000256" key="1">
    <source>
        <dbReference type="SAM" id="MobiDB-lite"/>
    </source>
</evidence>